<keyword evidence="7 10" id="KW-0539">Nucleus</keyword>
<evidence type="ECO:0000256" key="8">
    <source>
        <dbReference type="ARBA" id="ARBA00023306"/>
    </source>
</evidence>
<keyword evidence="4 10" id="KW-0498">Mitosis</keyword>
<comment type="subcellular location">
    <subcellularLocation>
        <location evidence="10">Nucleus</location>
    </subcellularLocation>
    <subcellularLocation>
        <location evidence="10">Chromosome</location>
        <location evidence="10">Centromere</location>
        <location evidence="10">Kinetochore</location>
    </subcellularLocation>
</comment>
<evidence type="ECO:0000256" key="5">
    <source>
        <dbReference type="ARBA" id="ARBA00022838"/>
    </source>
</evidence>
<evidence type="ECO:0000256" key="1">
    <source>
        <dbReference type="ARBA" id="ARBA00007804"/>
    </source>
</evidence>
<dbReference type="GO" id="GO:0031262">
    <property type="term" value="C:Ndc80 complex"/>
    <property type="evidence" value="ECO:0007669"/>
    <property type="project" value="TreeGrafter"/>
</dbReference>
<keyword evidence="8 10" id="KW-0131">Cell cycle</keyword>
<dbReference type="EMBL" id="FUEG01000002">
    <property type="protein sequence ID" value="SJL00237.1"/>
    <property type="molecule type" value="Genomic_DNA"/>
</dbReference>
<dbReference type="InterPro" id="IPR013252">
    <property type="entry name" value="Ndc80_Spc24"/>
</dbReference>
<dbReference type="PANTHER" id="PTHR22142">
    <property type="match status" value="1"/>
</dbReference>
<protein>
    <recommendedName>
        <fullName evidence="10">Kinetochore protein Spc24</fullName>
    </recommendedName>
</protein>
<evidence type="ECO:0000313" key="11">
    <source>
        <dbReference type="EMBL" id="SJL00237.1"/>
    </source>
</evidence>
<dbReference type="STRING" id="47428.A0A284QUV1"/>
<gene>
    <name evidence="11" type="ORF">ARMOST_03549</name>
</gene>
<dbReference type="PANTHER" id="PTHR22142:SF2">
    <property type="entry name" value="KINETOCHORE PROTEIN SPC24"/>
    <property type="match status" value="1"/>
</dbReference>
<evidence type="ECO:0000313" key="12">
    <source>
        <dbReference type="Proteomes" id="UP000219338"/>
    </source>
</evidence>
<dbReference type="GO" id="GO:0051301">
    <property type="term" value="P:cell division"/>
    <property type="evidence" value="ECO:0007669"/>
    <property type="project" value="UniProtKB-UniRule"/>
</dbReference>
<keyword evidence="12" id="KW-1185">Reference proteome</keyword>
<name>A0A284QUV1_ARMOS</name>
<evidence type="ECO:0000256" key="9">
    <source>
        <dbReference type="ARBA" id="ARBA00023328"/>
    </source>
</evidence>
<evidence type="ECO:0000256" key="6">
    <source>
        <dbReference type="ARBA" id="ARBA00023054"/>
    </source>
</evidence>
<evidence type="ECO:0000256" key="10">
    <source>
        <dbReference type="RuleBase" id="RU368011"/>
    </source>
</evidence>
<evidence type="ECO:0000256" key="4">
    <source>
        <dbReference type="ARBA" id="ARBA00022776"/>
    </source>
</evidence>
<evidence type="ECO:0000256" key="7">
    <source>
        <dbReference type="ARBA" id="ARBA00023242"/>
    </source>
</evidence>
<dbReference type="GO" id="GO:0007059">
    <property type="term" value="P:chromosome segregation"/>
    <property type="evidence" value="ECO:0007669"/>
    <property type="project" value="TreeGrafter"/>
</dbReference>
<dbReference type="OMA" id="AQCTSHF"/>
<keyword evidence="3 10" id="KW-0132">Cell division</keyword>
<keyword evidence="6" id="KW-0175">Coiled coil</keyword>
<organism evidence="11 12">
    <name type="scientific">Armillaria ostoyae</name>
    <name type="common">Armillaria root rot fungus</name>
    <dbReference type="NCBI Taxonomy" id="47428"/>
    <lineage>
        <taxon>Eukaryota</taxon>
        <taxon>Fungi</taxon>
        <taxon>Dikarya</taxon>
        <taxon>Basidiomycota</taxon>
        <taxon>Agaricomycotina</taxon>
        <taxon>Agaricomycetes</taxon>
        <taxon>Agaricomycetidae</taxon>
        <taxon>Agaricales</taxon>
        <taxon>Marasmiineae</taxon>
        <taxon>Physalacriaceae</taxon>
        <taxon>Armillaria</taxon>
    </lineage>
</organism>
<proteinExistence type="inferred from homology"/>
<dbReference type="Pfam" id="PF08286">
    <property type="entry name" value="Spc24"/>
    <property type="match status" value="1"/>
</dbReference>
<evidence type="ECO:0000256" key="3">
    <source>
        <dbReference type="ARBA" id="ARBA00022618"/>
    </source>
</evidence>
<comment type="similarity">
    <text evidence="1 10">Belongs to the SPC24 family.</text>
</comment>
<keyword evidence="2 10" id="KW-0158">Chromosome</keyword>
<comment type="function">
    <text evidence="10">Acts as a component of the essential kinetochore-associated NDC80 complex, which is required for chromosome segregation and spindle checkpoint activity.</text>
</comment>
<comment type="subunit">
    <text evidence="10">Component of the NDC80 complex.</text>
</comment>
<dbReference type="Proteomes" id="UP000219338">
    <property type="component" value="Unassembled WGS sequence"/>
</dbReference>
<dbReference type="GO" id="GO:0008017">
    <property type="term" value="F:microtubule binding"/>
    <property type="evidence" value="ECO:0007669"/>
    <property type="project" value="TreeGrafter"/>
</dbReference>
<dbReference type="OrthoDB" id="3344830at2759"/>
<dbReference type="CDD" id="cd11565">
    <property type="entry name" value="RWD_Spc24"/>
    <property type="match status" value="1"/>
</dbReference>
<keyword evidence="5 10" id="KW-0995">Kinetochore</keyword>
<evidence type="ECO:0000256" key="2">
    <source>
        <dbReference type="ARBA" id="ARBA00022454"/>
    </source>
</evidence>
<keyword evidence="9 10" id="KW-0137">Centromere</keyword>
<sequence>MSIDVNEAIKLIRDMATMIDPDEDYLSIAETKERIAAAKADRKKTVDDAHADFKALAKALDAARISSTRPSSVLSADAHASTLNELDVSGLTLGKAISTMEGLVVSKEAELSSLKERARQLEDCDPAAEHERELDSTALRLRIFKGLGFEPIHDNKGNLSKMLVGSLTGDIQCIQFDGRHTEVEYTEELWTAATS</sequence>
<dbReference type="AlphaFoldDB" id="A0A284QUV1"/>
<accession>A0A284QUV1</accession>
<reference evidence="12" key="1">
    <citation type="journal article" date="2017" name="Nat. Ecol. Evol.">
        <title>Genome expansion and lineage-specific genetic innovations in the forest pathogenic fungi Armillaria.</title>
        <authorList>
            <person name="Sipos G."/>
            <person name="Prasanna A.N."/>
            <person name="Walter M.C."/>
            <person name="O'Connor E."/>
            <person name="Balint B."/>
            <person name="Krizsan K."/>
            <person name="Kiss B."/>
            <person name="Hess J."/>
            <person name="Varga T."/>
            <person name="Slot J."/>
            <person name="Riley R."/>
            <person name="Boka B."/>
            <person name="Rigling D."/>
            <person name="Barry K."/>
            <person name="Lee J."/>
            <person name="Mihaltcheva S."/>
            <person name="LaButti K."/>
            <person name="Lipzen A."/>
            <person name="Waldron R."/>
            <person name="Moloney N.M."/>
            <person name="Sperisen C."/>
            <person name="Kredics L."/>
            <person name="Vagvoelgyi C."/>
            <person name="Patrignani A."/>
            <person name="Fitzpatrick D."/>
            <person name="Nagy I."/>
            <person name="Doyle S."/>
            <person name="Anderson J.B."/>
            <person name="Grigoriev I.V."/>
            <person name="Gueldener U."/>
            <person name="Muensterkoetter M."/>
            <person name="Nagy L.G."/>
        </authorList>
    </citation>
    <scope>NUCLEOTIDE SEQUENCE [LARGE SCALE GENOMIC DNA]</scope>
    <source>
        <strain evidence="12">C18/9</strain>
    </source>
</reference>
<dbReference type="GO" id="GO:0005634">
    <property type="term" value="C:nucleus"/>
    <property type="evidence" value="ECO:0007669"/>
    <property type="project" value="UniProtKB-SubCell"/>
</dbReference>